<feature type="transmembrane region" description="Helical" evidence="7">
    <location>
        <begin position="82"/>
        <end position="105"/>
    </location>
</feature>
<dbReference type="STRING" id="669874.A0A1E4TP42"/>
<feature type="region of interest" description="Disordered" evidence="6">
    <location>
        <begin position="142"/>
        <end position="220"/>
    </location>
</feature>
<organism evidence="8 9">
    <name type="scientific">Pachysolen tannophilus NRRL Y-2460</name>
    <dbReference type="NCBI Taxonomy" id="669874"/>
    <lineage>
        <taxon>Eukaryota</taxon>
        <taxon>Fungi</taxon>
        <taxon>Dikarya</taxon>
        <taxon>Ascomycota</taxon>
        <taxon>Saccharomycotina</taxon>
        <taxon>Pichiomycetes</taxon>
        <taxon>Pachysolenaceae</taxon>
        <taxon>Pachysolen</taxon>
    </lineage>
</organism>
<feature type="compositionally biased region" description="Basic and acidic residues" evidence="6">
    <location>
        <begin position="7"/>
        <end position="22"/>
    </location>
</feature>
<evidence type="ECO:0000256" key="3">
    <source>
        <dbReference type="ARBA" id="ARBA00022692"/>
    </source>
</evidence>
<sequence>MEQGGELGREQEREHEREHLESNEQDEEGTSLMNSARRPPIVNTSQILGYTIDPSDLILYFLGFFLPFFPVLIRKGLFSKEFLIGFLLSIFFHIPGLLYSFYIIYDTSYITGSIDGVNSRYHWSHYRPGNEYDDLENNFASRDEDERRQLSENNSSDDGAGAHQQSDGFPYNADHETHNGHDDLQAPPRYEDIAGASMASNGASRNMDSKVLGDNKVQRP</sequence>
<accession>A0A1E4TP42</accession>
<feature type="compositionally biased region" description="Polar residues" evidence="6">
    <location>
        <begin position="151"/>
        <end position="167"/>
    </location>
</feature>
<keyword evidence="3 7" id="KW-0812">Transmembrane</keyword>
<evidence type="ECO:0000256" key="6">
    <source>
        <dbReference type="SAM" id="MobiDB-lite"/>
    </source>
</evidence>
<feature type="region of interest" description="Disordered" evidence="6">
    <location>
        <begin position="1"/>
        <end position="36"/>
    </location>
</feature>
<keyword evidence="4 7" id="KW-1133">Transmembrane helix</keyword>
<dbReference type="InterPro" id="IPR000612">
    <property type="entry name" value="PMP3"/>
</dbReference>
<evidence type="ECO:0000313" key="9">
    <source>
        <dbReference type="Proteomes" id="UP000094236"/>
    </source>
</evidence>
<keyword evidence="9" id="KW-1185">Reference proteome</keyword>
<dbReference type="GO" id="GO:0016020">
    <property type="term" value="C:membrane"/>
    <property type="evidence" value="ECO:0007669"/>
    <property type="project" value="UniProtKB-SubCell"/>
</dbReference>
<evidence type="ECO:0000256" key="5">
    <source>
        <dbReference type="ARBA" id="ARBA00023136"/>
    </source>
</evidence>
<evidence type="ECO:0000256" key="7">
    <source>
        <dbReference type="SAM" id="Phobius"/>
    </source>
</evidence>
<evidence type="ECO:0000256" key="2">
    <source>
        <dbReference type="ARBA" id="ARBA00009530"/>
    </source>
</evidence>
<evidence type="ECO:0000313" key="8">
    <source>
        <dbReference type="EMBL" id="ODV93520.1"/>
    </source>
</evidence>
<comment type="similarity">
    <text evidence="2">Belongs to the UPF0057 (PMP3) family.</text>
</comment>
<protein>
    <submittedName>
        <fullName evidence="8">Uncharacterized protein</fullName>
    </submittedName>
</protein>
<reference evidence="9" key="1">
    <citation type="submission" date="2016-05" db="EMBL/GenBank/DDBJ databases">
        <title>Comparative genomics of biotechnologically important yeasts.</title>
        <authorList>
            <consortium name="DOE Joint Genome Institute"/>
            <person name="Riley R."/>
            <person name="Haridas S."/>
            <person name="Wolfe K.H."/>
            <person name="Lopes M.R."/>
            <person name="Hittinger C.T."/>
            <person name="Goker M."/>
            <person name="Salamov A."/>
            <person name="Wisecaver J."/>
            <person name="Long T.M."/>
            <person name="Aerts A.L."/>
            <person name="Barry K."/>
            <person name="Choi C."/>
            <person name="Clum A."/>
            <person name="Coughlan A.Y."/>
            <person name="Deshpande S."/>
            <person name="Douglass A.P."/>
            <person name="Hanson S.J."/>
            <person name="Klenk H.-P."/>
            <person name="Labutti K."/>
            <person name="Lapidus A."/>
            <person name="Lindquist E."/>
            <person name="Lipzen A."/>
            <person name="Meier-Kolthoff J.P."/>
            <person name="Ohm R.A."/>
            <person name="Otillar R.P."/>
            <person name="Pangilinan J."/>
            <person name="Peng Y."/>
            <person name="Rokas A."/>
            <person name="Rosa C.A."/>
            <person name="Scheuner C."/>
            <person name="Sibirny A.A."/>
            <person name="Slot J.C."/>
            <person name="Stielow J.B."/>
            <person name="Sun H."/>
            <person name="Kurtzman C.P."/>
            <person name="Blackwell M."/>
            <person name="Grigoriev I.V."/>
            <person name="Jeffries T.W."/>
        </authorList>
    </citation>
    <scope>NUCLEOTIDE SEQUENCE [LARGE SCALE GENOMIC DNA]</scope>
    <source>
        <strain evidence="9">NRRL Y-2460</strain>
    </source>
</reference>
<name>A0A1E4TP42_PACTA</name>
<gene>
    <name evidence="8" type="ORF">PACTADRAFT_52092</name>
</gene>
<keyword evidence="5 7" id="KW-0472">Membrane</keyword>
<comment type="subcellular location">
    <subcellularLocation>
        <location evidence="1">Membrane</location>
    </subcellularLocation>
</comment>
<feature type="compositionally biased region" description="Basic and acidic residues" evidence="6">
    <location>
        <begin position="173"/>
        <end position="192"/>
    </location>
</feature>
<dbReference type="EMBL" id="KV454018">
    <property type="protein sequence ID" value="ODV93520.1"/>
    <property type="molecule type" value="Genomic_DNA"/>
</dbReference>
<dbReference type="Proteomes" id="UP000094236">
    <property type="component" value="Unassembled WGS sequence"/>
</dbReference>
<proteinExistence type="inferred from homology"/>
<dbReference type="Pfam" id="PF01679">
    <property type="entry name" value="Pmp3"/>
    <property type="match status" value="1"/>
</dbReference>
<evidence type="ECO:0000256" key="1">
    <source>
        <dbReference type="ARBA" id="ARBA00004370"/>
    </source>
</evidence>
<feature type="compositionally biased region" description="Basic and acidic residues" evidence="6">
    <location>
        <begin position="207"/>
        <end position="220"/>
    </location>
</feature>
<dbReference type="AlphaFoldDB" id="A0A1E4TP42"/>
<evidence type="ECO:0000256" key="4">
    <source>
        <dbReference type="ARBA" id="ARBA00022989"/>
    </source>
</evidence>
<feature type="transmembrane region" description="Helical" evidence="7">
    <location>
        <begin position="57"/>
        <end position="73"/>
    </location>
</feature>
<dbReference type="OrthoDB" id="3989242at2759"/>